<name>A0A6M3LAF1_9ZZZZ</name>
<reference evidence="2" key="1">
    <citation type="submission" date="2020-03" db="EMBL/GenBank/DDBJ databases">
        <title>The deep terrestrial virosphere.</title>
        <authorList>
            <person name="Holmfeldt K."/>
            <person name="Nilsson E."/>
            <person name="Simone D."/>
            <person name="Lopez-Fernandez M."/>
            <person name="Wu X."/>
            <person name="de Brujin I."/>
            <person name="Lundin D."/>
            <person name="Andersson A."/>
            <person name="Bertilsson S."/>
            <person name="Dopson M."/>
        </authorList>
    </citation>
    <scope>NUCLEOTIDE SEQUENCE</scope>
    <source>
        <strain evidence="2">MM415B03270</strain>
    </source>
</reference>
<dbReference type="EMBL" id="MT143008">
    <property type="protein sequence ID" value="QJA91710.1"/>
    <property type="molecule type" value="Genomic_DNA"/>
</dbReference>
<dbReference type="AlphaFoldDB" id="A0A6M3LAF1"/>
<gene>
    <name evidence="2" type="ORF">MM415B03270_0001</name>
</gene>
<sequence length="92" mass="10299">MKQITQEALAKLQAIQNQNQSLQVQMQHNEMATHTIILSEKVRLVVPPEWAYDGEHNVFIPPDQIPAGKKVVEVGPASLPILVPENAQVVRR</sequence>
<accession>A0A6M3LAF1</accession>
<organism evidence="2">
    <name type="scientific">viral metagenome</name>
    <dbReference type="NCBI Taxonomy" id="1070528"/>
    <lineage>
        <taxon>unclassified sequences</taxon>
        <taxon>metagenomes</taxon>
        <taxon>organismal metagenomes</taxon>
    </lineage>
</organism>
<evidence type="ECO:0000313" key="2">
    <source>
        <dbReference type="EMBL" id="QJA91710.1"/>
    </source>
</evidence>
<evidence type="ECO:0000256" key="1">
    <source>
        <dbReference type="SAM" id="Coils"/>
    </source>
</evidence>
<protein>
    <submittedName>
        <fullName evidence="2">Uncharacterized protein</fullName>
    </submittedName>
</protein>
<keyword evidence="1" id="KW-0175">Coiled coil</keyword>
<proteinExistence type="predicted"/>
<feature type="coiled-coil region" evidence="1">
    <location>
        <begin position="5"/>
        <end position="32"/>
    </location>
</feature>